<dbReference type="Gene3D" id="3.30.70.120">
    <property type="match status" value="1"/>
</dbReference>
<dbReference type="Pfam" id="PF02641">
    <property type="entry name" value="DUF190"/>
    <property type="match status" value="1"/>
</dbReference>
<dbReference type="InterPro" id="IPR003793">
    <property type="entry name" value="UPF0166"/>
</dbReference>
<dbReference type="Proteomes" id="UP000050360">
    <property type="component" value="Unassembled WGS sequence"/>
</dbReference>
<protein>
    <submittedName>
        <fullName evidence="2">Uncharacterized protein</fullName>
    </submittedName>
</protein>
<evidence type="ECO:0000313" key="3">
    <source>
        <dbReference type="Proteomes" id="UP000050360"/>
    </source>
</evidence>
<dbReference type="EMBL" id="LKCM01000144">
    <property type="protein sequence ID" value="KPQ43438.1"/>
    <property type="molecule type" value="Genomic_DNA"/>
</dbReference>
<sequence>MKAKLLRIYIGESGRYEGRPAYHAIVEYLRSRGIAGATVFRGFEGYGVHSILHTASIMRLSEDLPVIIEVVDTQERLEPVIPHVRKMAKDKLMTIQDVDILAGHDYEAISKNI</sequence>
<dbReference type="PANTHER" id="PTHR35983">
    <property type="entry name" value="UPF0166 PROTEIN TM_0021"/>
    <property type="match status" value="1"/>
</dbReference>
<dbReference type="SUPFAM" id="SSF54913">
    <property type="entry name" value="GlnB-like"/>
    <property type="match status" value="1"/>
</dbReference>
<dbReference type="AlphaFoldDB" id="A0A0P8CK85"/>
<accession>A0A0P8CK85</accession>
<proteinExistence type="inferred from homology"/>
<dbReference type="PANTHER" id="PTHR35983:SF1">
    <property type="entry name" value="UPF0166 PROTEIN TM_0021"/>
    <property type="match status" value="1"/>
</dbReference>
<comment type="caution">
    <text evidence="2">The sequence shown here is derived from an EMBL/GenBank/DDBJ whole genome shotgun (WGS) entry which is preliminary data.</text>
</comment>
<evidence type="ECO:0000256" key="1">
    <source>
        <dbReference type="ARBA" id="ARBA00010554"/>
    </source>
</evidence>
<dbReference type="InterPro" id="IPR011322">
    <property type="entry name" value="N-reg_PII-like_a/b"/>
</dbReference>
<dbReference type="PATRIC" id="fig|1719120.3.peg.2179"/>
<name>A0A0P8CK85_9EURY</name>
<organism evidence="2 3">
    <name type="scientific">Candidatus Methanoperedens nitratireducens</name>
    <dbReference type="NCBI Taxonomy" id="1392998"/>
    <lineage>
        <taxon>Archaea</taxon>
        <taxon>Methanobacteriati</taxon>
        <taxon>Methanobacteriota</taxon>
        <taxon>Stenosarchaea group</taxon>
        <taxon>Methanomicrobia</taxon>
        <taxon>Methanosarcinales</taxon>
        <taxon>ANME-2 cluster</taxon>
        <taxon>Candidatus Methanoperedentaceae</taxon>
        <taxon>Candidatus Methanoperedens</taxon>
    </lineage>
</organism>
<reference evidence="2 3" key="1">
    <citation type="submission" date="2015-09" db="EMBL/GenBank/DDBJ databases">
        <title>A metagenomics-based metabolic model of nitrate-dependent anaerobic oxidation of methane by Methanoperedens-like archaea.</title>
        <authorList>
            <person name="Arshad A."/>
            <person name="Speth D.R."/>
            <person name="De Graaf R.M."/>
            <person name="Op Den Camp H.J."/>
            <person name="Jetten M.S."/>
            <person name="Welte C.U."/>
        </authorList>
    </citation>
    <scope>NUCLEOTIDE SEQUENCE [LARGE SCALE GENOMIC DNA]</scope>
</reference>
<gene>
    <name evidence="2" type="ORF">MPEBLZ_01997</name>
</gene>
<comment type="similarity">
    <text evidence="1">Belongs to the UPF0166 family.</text>
</comment>
<evidence type="ECO:0000313" key="2">
    <source>
        <dbReference type="EMBL" id="KPQ43438.1"/>
    </source>
</evidence>
<dbReference type="InterPro" id="IPR015867">
    <property type="entry name" value="N-reg_PII/ATP_PRibTrfase_C"/>
</dbReference>